<reference evidence="5" key="2">
    <citation type="submission" date="2022-03" db="EMBL/GenBank/DDBJ databases">
        <title>Draft title - Genomic analysis of global carrot germplasm unveils the trajectory of domestication and the origin of high carotenoid orange carrot.</title>
        <authorList>
            <person name="Iorizzo M."/>
            <person name="Ellison S."/>
            <person name="Senalik D."/>
            <person name="Macko-Podgorni A."/>
            <person name="Grzebelus D."/>
            <person name="Bostan H."/>
            <person name="Rolling W."/>
            <person name="Curaba J."/>
            <person name="Simon P."/>
        </authorList>
    </citation>
    <scope>NUCLEOTIDE SEQUENCE</scope>
    <source>
        <tissue evidence="5">Leaf</tissue>
    </source>
</reference>
<dbReference type="EMBL" id="LNRQ01000005">
    <property type="protein sequence ID" value="KZM96336.1"/>
    <property type="molecule type" value="Genomic_DNA"/>
</dbReference>
<dbReference type="GO" id="GO:0098542">
    <property type="term" value="P:defense response to other organism"/>
    <property type="evidence" value="ECO:0007669"/>
    <property type="project" value="InterPro"/>
</dbReference>
<dbReference type="Gramene" id="KZM96336">
    <property type="protein sequence ID" value="KZM96336"/>
    <property type="gene ID" value="DCAR_019578"/>
</dbReference>
<keyword evidence="2 3" id="KW-0472">Membrane</keyword>
<keyword evidence="3" id="KW-1133">Transmembrane helix</keyword>
<evidence type="ECO:0008006" key="7">
    <source>
        <dbReference type="Google" id="ProtNLM"/>
    </source>
</evidence>
<dbReference type="GO" id="GO:0009506">
    <property type="term" value="C:plasmodesma"/>
    <property type="evidence" value="ECO:0007669"/>
    <property type="project" value="TreeGrafter"/>
</dbReference>
<name>A0A164ZSF7_DAUCS</name>
<keyword evidence="6" id="KW-1185">Reference proteome</keyword>
<reference evidence="4" key="1">
    <citation type="journal article" date="2016" name="Nat. Genet.">
        <title>A high-quality carrot genome assembly provides new insights into carotenoid accumulation and asterid genome evolution.</title>
        <authorList>
            <person name="Iorizzo M."/>
            <person name="Ellison S."/>
            <person name="Senalik D."/>
            <person name="Zeng P."/>
            <person name="Satapoomin P."/>
            <person name="Huang J."/>
            <person name="Bowman M."/>
            <person name="Iovene M."/>
            <person name="Sanseverino W."/>
            <person name="Cavagnaro P."/>
            <person name="Yildiz M."/>
            <person name="Macko-Podgorni A."/>
            <person name="Moranska E."/>
            <person name="Grzebelus E."/>
            <person name="Grzebelus D."/>
            <person name="Ashrafi H."/>
            <person name="Zheng Z."/>
            <person name="Cheng S."/>
            <person name="Spooner D."/>
            <person name="Van Deynze A."/>
            <person name="Simon P."/>
        </authorList>
    </citation>
    <scope>NUCLEOTIDE SEQUENCE [LARGE SCALE GENOMIC DNA]</scope>
    <source>
        <tissue evidence="4">Leaf</tissue>
    </source>
</reference>
<evidence type="ECO:0000313" key="4">
    <source>
        <dbReference type="EMBL" id="KZM96336.1"/>
    </source>
</evidence>
<comment type="subcellular location">
    <subcellularLocation>
        <location evidence="1">Membrane</location>
    </subcellularLocation>
</comment>
<evidence type="ECO:0000256" key="1">
    <source>
        <dbReference type="ARBA" id="ARBA00004370"/>
    </source>
</evidence>
<evidence type="ECO:0000313" key="5">
    <source>
        <dbReference type="EMBL" id="WOH03005.1"/>
    </source>
</evidence>
<gene>
    <name evidence="4" type="ORF">DCAR_019578</name>
    <name evidence="5" type="ORF">DCAR_0522395</name>
</gene>
<evidence type="ECO:0000256" key="2">
    <source>
        <dbReference type="ARBA" id="ARBA00023136"/>
    </source>
</evidence>
<dbReference type="Proteomes" id="UP000077755">
    <property type="component" value="Chromosome 5"/>
</dbReference>
<feature type="transmembrane region" description="Helical" evidence="3">
    <location>
        <begin position="12"/>
        <end position="36"/>
    </location>
</feature>
<dbReference type="PANTHER" id="PTHR31415">
    <property type="entry name" value="OS05G0367900 PROTEIN"/>
    <property type="match status" value="1"/>
</dbReference>
<protein>
    <recommendedName>
        <fullName evidence="7">Late embryogenesis abundant protein LEA-2 subgroup domain-containing protein</fullName>
    </recommendedName>
</protein>
<feature type="transmembrane region" description="Helical" evidence="3">
    <location>
        <begin position="206"/>
        <end position="228"/>
    </location>
</feature>
<organism evidence="4">
    <name type="scientific">Daucus carota subsp. sativus</name>
    <name type="common">Carrot</name>
    <dbReference type="NCBI Taxonomy" id="79200"/>
    <lineage>
        <taxon>Eukaryota</taxon>
        <taxon>Viridiplantae</taxon>
        <taxon>Streptophyta</taxon>
        <taxon>Embryophyta</taxon>
        <taxon>Tracheophyta</taxon>
        <taxon>Spermatophyta</taxon>
        <taxon>Magnoliopsida</taxon>
        <taxon>eudicotyledons</taxon>
        <taxon>Gunneridae</taxon>
        <taxon>Pentapetalae</taxon>
        <taxon>asterids</taxon>
        <taxon>campanulids</taxon>
        <taxon>Apiales</taxon>
        <taxon>Apiaceae</taxon>
        <taxon>Apioideae</taxon>
        <taxon>Scandiceae</taxon>
        <taxon>Daucinae</taxon>
        <taxon>Daucus</taxon>
        <taxon>Daucus sect. Daucus</taxon>
    </lineage>
</organism>
<evidence type="ECO:0000256" key="3">
    <source>
        <dbReference type="SAM" id="Phobius"/>
    </source>
</evidence>
<dbReference type="EMBL" id="CP093347">
    <property type="protein sequence ID" value="WOH03005.1"/>
    <property type="molecule type" value="Genomic_DNA"/>
</dbReference>
<dbReference type="GO" id="GO:0005886">
    <property type="term" value="C:plasma membrane"/>
    <property type="evidence" value="ECO:0007669"/>
    <property type="project" value="TreeGrafter"/>
</dbReference>
<evidence type="ECO:0000313" key="6">
    <source>
        <dbReference type="Proteomes" id="UP000077755"/>
    </source>
</evidence>
<sequence length="238" mass="26956">MAATEDAKNAKLAIAQCVCGWTMFFLYVPPWIWLILNTVNQTSISLSLEDFMIADVQSSNVSALNQTLIYFKLHIEDTENDLSVHYENLSLGFSYYRGSDNIVQLGNYTILRFHQDAHDKTHPQASVVLKQGLSWQEISRNATSVTVAFRVDLAGVVRFSEFNVESKKLKMMAGAKVEVDPVTGRRISKKAVGLKHMIKHHQSGSVTFFLVFMIIATIFAPLWCFCFVECFRLCRSDN</sequence>
<proteinExistence type="predicted"/>
<accession>A0A164ZSF7</accession>
<dbReference type="AlphaFoldDB" id="A0A164ZSF7"/>
<keyword evidence="3" id="KW-0812">Transmembrane</keyword>
<dbReference type="InterPro" id="IPR044839">
    <property type="entry name" value="NDR1-like"/>
</dbReference>
<dbReference type="PANTHER" id="PTHR31415:SF52">
    <property type="entry name" value="LATE EMBRYOGENESIS ABUNDANT (LEA) HYDROXYPROLINE-RICH GLYCOPROTEIN FAMILY-RELATED"/>
    <property type="match status" value="1"/>
</dbReference>